<proteinExistence type="predicted"/>
<dbReference type="OrthoDB" id="9795746at2"/>
<dbReference type="EMBL" id="VFRR01000004">
    <property type="protein sequence ID" value="TPE54660.1"/>
    <property type="molecule type" value="Genomic_DNA"/>
</dbReference>
<evidence type="ECO:0000259" key="1">
    <source>
        <dbReference type="Pfam" id="PF00534"/>
    </source>
</evidence>
<keyword evidence="2" id="KW-0808">Transferase</keyword>
<dbReference type="Pfam" id="PF00534">
    <property type="entry name" value="Glycos_transf_1"/>
    <property type="match status" value="1"/>
</dbReference>
<dbReference type="GO" id="GO:0016757">
    <property type="term" value="F:glycosyltransferase activity"/>
    <property type="evidence" value="ECO:0007669"/>
    <property type="project" value="InterPro"/>
</dbReference>
<dbReference type="CDD" id="cd03801">
    <property type="entry name" value="GT4_PimA-like"/>
    <property type="match status" value="1"/>
</dbReference>
<dbReference type="AlphaFoldDB" id="A0A501X2E9"/>
<accession>A0A501X2E9</accession>
<dbReference type="GO" id="GO:1901135">
    <property type="term" value="P:carbohydrate derivative metabolic process"/>
    <property type="evidence" value="ECO:0007669"/>
    <property type="project" value="UniProtKB-ARBA"/>
</dbReference>
<comment type="caution">
    <text evidence="2">The sequence shown here is derived from an EMBL/GenBank/DDBJ whole genome shotgun (WGS) entry which is preliminary data.</text>
</comment>
<dbReference type="RefSeq" id="WP_140587242.1">
    <property type="nucleotide sequence ID" value="NZ_VFRR01000004.1"/>
</dbReference>
<gene>
    <name evidence="2" type="ORF">FJM67_03260</name>
</gene>
<dbReference type="Proteomes" id="UP000315901">
    <property type="component" value="Unassembled WGS sequence"/>
</dbReference>
<evidence type="ECO:0000313" key="2">
    <source>
        <dbReference type="EMBL" id="TPE54660.1"/>
    </source>
</evidence>
<dbReference type="InterPro" id="IPR001296">
    <property type="entry name" value="Glyco_trans_1"/>
</dbReference>
<evidence type="ECO:0000313" key="3">
    <source>
        <dbReference type="Proteomes" id="UP000315901"/>
    </source>
</evidence>
<keyword evidence="3" id="KW-1185">Reference proteome</keyword>
<organism evidence="2 3">
    <name type="scientific">Maribrevibacterium harenarium</name>
    <dbReference type="NCBI Taxonomy" id="2589817"/>
    <lineage>
        <taxon>Bacteria</taxon>
        <taxon>Pseudomonadati</taxon>
        <taxon>Pseudomonadota</taxon>
        <taxon>Gammaproteobacteria</taxon>
        <taxon>Oceanospirillales</taxon>
        <taxon>Oceanospirillaceae</taxon>
        <taxon>Maribrevibacterium</taxon>
    </lineage>
</organism>
<reference evidence="2 3" key="1">
    <citation type="submission" date="2019-06" db="EMBL/GenBank/DDBJ databases">
        <title>A novel bacterium of genus Marinomonas, isolated from coastal sand.</title>
        <authorList>
            <person name="Huang H."/>
            <person name="Mo K."/>
            <person name="Hu Y."/>
        </authorList>
    </citation>
    <scope>NUCLEOTIDE SEQUENCE [LARGE SCALE GENOMIC DNA]</scope>
    <source>
        <strain evidence="2 3">HB171799</strain>
    </source>
</reference>
<dbReference type="PANTHER" id="PTHR12526">
    <property type="entry name" value="GLYCOSYLTRANSFERASE"/>
    <property type="match status" value="1"/>
</dbReference>
<protein>
    <submittedName>
        <fullName evidence="2">Glycosyltransferase family 4 protein</fullName>
    </submittedName>
</protein>
<dbReference type="SUPFAM" id="SSF53756">
    <property type="entry name" value="UDP-Glycosyltransferase/glycogen phosphorylase"/>
    <property type="match status" value="1"/>
</dbReference>
<sequence length="343" mass="38775">MHITHVNLAKGFRGGERQTAILITELSKNKDISQQLVCRKDSPLRDHLSKVQNLKFIDANHQLCGHFSVKKTDIIHAHEAKAVHWAFLQHLLKKTPYILTRRVDTPIKKKLLNKLTYSNASRRIAISRLIKEIINEKGWGDADLIFSTKGDLAYDDDSSKLIRMQFKNKKLVGHIGALVDRHKGQKLIIESAHKLEKTHPHLHFLCLGEGRDQTELMKLSQQLNNISWLGFKDNIGDYINAFDYFIFPSRNEGLGSTLLDVIDAGVPIIASDAGGIPDIINGTTGISIPSNDPQALTEAIIKLDSDTKLQQELVSNAKKHLFEFSPQYCAQKYLEIYNITRKN</sequence>
<dbReference type="Gene3D" id="3.40.50.2000">
    <property type="entry name" value="Glycogen Phosphorylase B"/>
    <property type="match status" value="2"/>
</dbReference>
<feature type="domain" description="Glycosyl transferase family 1" evidence="1">
    <location>
        <begin position="167"/>
        <end position="320"/>
    </location>
</feature>
<name>A0A501X2E9_9GAMM</name>